<keyword evidence="1" id="KW-1185">Reference proteome</keyword>
<dbReference type="Proteomes" id="UP000887569">
    <property type="component" value="Unplaced"/>
</dbReference>
<name>A0A915A686_PARUN</name>
<evidence type="ECO:0000313" key="2">
    <source>
        <dbReference type="WBParaSite" id="PgE171_g002_t01"/>
    </source>
</evidence>
<reference evidence="2" key="1">
    <citation type="submission" date="2022-11" db="UniProtKB">
        <authorList>
            <consortium name="WormBaseParasite"/>
        </authorList>
    </citation>
    <scope>IDENTIFICATION</scope>
</reference>
<evidence type="ECO:0000313" key="1">
    <source>
        <dbReference type="Proteomes" id="UP000887569"/>
    </source>
</evidence>
<dbReference type="AlphaFoldDB" id="A0A915A686"/>
<protein>
    <submittedName>
        <fullName evidence="2">Uncharacterized protein</fullName>
    </submittedName>
</protein>
<proteinExistence type="predicted"/>
<organism evidence="1 2">
    <name type="scientific">Parascaris univalens</name>
    <name type="common">Nematode worm</name>
    <dbReference type="NCBI Taxonomy" id="6257"/>
    <lineage>
        <taxon>Eukaryota</taxon>
        <taxon>Metazoa</taxon>
        <taxon>Ecdysozoa</taxon>
        <taxon>Nematoda</taxon>
        <taxon>Chromadorea</taxon>
        <taxon>Rhabditida</taxon>
        <taxon>Spirurina</taxon>
        <taxon>Ascaridomorpha</taxon>
        <taxon>Ascaridoidea</taxon>
        <taxon>Ascarididae</taxon>
        <taxon>Parascaris</taxon>
    </lineage>
</organism>
<accession>A0A915A686</accession>
<dbReference type="WBParaSite" id="PgE171_g002_t01">
    <property type="protein sequence ID" value="PgE171_g002_t01"/>
    <property type="gene ID" value="PgE171_g002"/>
</dbReference>
<sequence length="112" mass="12955">FIEPYAANSSQTLFTSSQQQIVRPSERAALHKRRLPFTICRICNCTLDEKKGIDQILHNLDQISDYATMSRGGRLSIHATFFLRCCFFTIMNSMIPPLDRKGVRLLMMRSER</sequence>